<evidence type="ECO:0000313" key="4">
    <source>
        <dbReference type="Proteomes" id="UP000594263"/>
    </source>
</evidence>
<evidence type="ECO:0000313" key="3">
    <source>
        <dbReference type="EnsemblPlants" id="Kaladp0015s0098.1.v1.1"/>
    </source>
</evidence>
<accession>A0A7N0SZJ4</accession>
<evidence type="ECO:0000256" key="1">
    <source>
        <dbReference type="ARBA" id="ARBA00009737"/>
    </source>
</evidence>
<comment type="similarity">
    <text evidence="1">Belongs to the REF/SRPP family.</text>
</comment>
<organism evidence="3 4">
    <name type="scientific">Kalanchoe fedtschenkoi</name>
    <name type="common">Lavender scallops</name>
    <name type="synonym">South American air plant</name>
    <dbReference type="NCBI Taxonomy" id="63787"/>
    <lineage>
        <taxon>Eukaryota</taxon>
        <taxon>Viridiplantae</taxon>
        <taxon>Streptophyta</taxon>
        <taxon>Embryophyta</taxon>
        <taxon>Tracheophyta</taxon>
        <taxon>Spermatophyta</taxon>
        <taxon>Magnoliopsida</taxon>
        <taxon>eudicotyledons</taxon>
        <taxon>Gunneridae</taxon>
        <taxon>Pentapetalae</taxon>
        <taxon>Saxifragales</taxon>
        <taxon>Crassulaceae</taxon>
        <taxon>Kalanchoe</taxon>
    </lineage>
</organism>
<name>A0A7N0SZJ4_KALFE</name>
<dbReference type="AlphaFoldDB" id="A0A7N0SZJ4"/>
<keyword evidence="4" id="KW-1185">Reference proteome</keyword>
<feature type="region of interest" description="Disordered" evidence="2">
    <location>
        <begin position="1"/>
        <end position="23"/>
    </location>
</feature>
<sequence length="243" mass="26643">MSTALSDSSSQMPQSYPTSQSDTIEDDANRLKYLDFVQTAVIYGVVLLTSLYECAKDNSGPLKPGVQTVEDTVKTVLAPVYDKFRNVPFELLRFVDHKMGDLINEADHLVPSLLKQGSNQARSMATEFQLSSPVDIAKNIIASMEPTIRDAFEKYEPVAEQYAVSAWRTLNKLPLFPQVAQIMVPTAAYWADKYNSAVYGAAERGYSVSNLMPVIPVERIAKVFDEGDGTGDGSDASTSGHSE</sequence>
<dbReference type="GO" id="GO:0045927">
    <property type="term" value="P:positive regulation of growth"/>
    <property type="evidence" value="ECO:0007669"/>
    <property type="project" value="EnsemblPlants"/>
</dbReference>
<protein>
    <recommendedName>
        <fullName evidence="5">Stress-related protein</fullName>
    </recommendedName>
</protein>
<dbReference type="OMA" id="FHDVPFK"/>
<dbReference type="InterPro" id="IPR008802">
    <property type="entry name" value="REF"/>
</dbReference>
<dbReference type="GO" id="GO:0080186">
    <property type="term" value="P:developmental vegetative growth"/>
    <property type="evidence" value="ECO:0007669"/>
    <property type="project" value="EnsemblPlants"/>
</dbReference>
<dbReference type="EnsemblPlants" id="Kaladp0015s0098.1.v1.1">
    <property type="protein sequence ID" value="Kaladp0015s0098.1.v1.1"/>
    <property type="gene ID" value="Kaladp0015s0098.v1.1"/>
</dbReference>
<reference evidence="3" key="1">
    <citation type="submission" date="2021-01" db="UniProtKB">
        <authorList>
            <consortium name="EnsemblPlants"/>
        </authorList>
    </citation>
    <scope>IDENTIFICATION</scope>
</reference>
<dbReference type="GO" id="GO:1902584">
    <property type="term" value="P:positive regulation of response to water deprivation"/>
    <property type="evidence" value="ECO:0007669"/>
    <property type="project" value="EnsemblPlants"/>
</dbReference>
<dbReference type="GO" id="GO:0034389">
    <property type="term" value="P:lipid droplet organization"/>
    <property type="evidence" value="ECO:0007669"/>
    <property type="project" value="EnsemblPlants"/>
</dbReference>
<dbReference type="Pfam" id="PF05755">
    <property type="entry name" value="REF"/>
    <property type="match status" value="1"/>
</dbReference>
<feature type="compositionally biased region" description="Polar residues" evidence="2">
    <location>
        <begin position="1"/>
        <end position="22"/>
    </location>
</feature>
<proteinExistence type="inferred from homology"/>
<dbReference type="PANTHER" id="PTHR33732:SF3">
    <property type="entry name" value="OS07G0671800 PROTEIN"/>
    <property type="match status" value="1"/>
</dbReference>
<dbReference type="Proteomes" id="UP000594263">
    <property type="component" value="Unplaced"/>
</dbReference>
<evidence type="ECO:0000256" key="2">
    <source>
        <dbReference type="SAM" id="MobiDB-lite"/>
    </source>
</evidence>
<evidence type="ECO:0008006" key="5">
    <source>
        <dbReference type="Google" id="ProtNLM"/>
    </source>
</evidence>
<dbReference type="GO" id="GO:0005811">
    <property type="term" value="C:lipid droplet"/>
    <property type="evidence" value="ECO:0007669"/>
    <property type="project" value="EnsemblPlants"/>
</dbReference>
<dbReference type="PANTHER" id="PTHR33732">
    <property type="entry name" value="REF/SRPP-LIKE PROTEIN OS05G0151300/LOC_OS05G05940"/>
    <property type="match status" value="1"/>
</dbReference>
<dbReference type="Gramene" id="Kaladp0015s0098.1.v1.1">
    <property type="protein sequence ID" value="Kaladp0015s0098.1.v1.1"/>
    <property type="gene ID" value="Kaladp0015s0098.v1.1"/>
</dbReference>